<dbReference type="PANTHER" id="PTHR45339">
    <property type="entry name" value="HYBRID SIGNAL TRANSDUCTION HISTIDINE KINASE J"/>
    <property type="match status" value="1"/>
</dbReference>
<dbReference type="SUPFAM" id="SSF47226">
    <property type="entry name" value="Histidine-containing phosphotransfer domain, HPT domain"/>
    <property type="match status" value="1"/>
</dbReference>
<keyword evidence="11" id="KW-1133">Transmembrane helix</keyword>
<evidence type="ECO:0000256" key="4">
    <source>
        <dbReference type="ARBA" id="ARBA00022553"/>
    </source>
</evidence>
<dbReference type="InterPro" id="IPR035965">
    <property type="entry name" value="PAS-like_dom_sf"/>
</dbReference>
<dbReference type="SMART" id="SM00387">
    <property type="entry name" value="HATPase_c"/>
    <property type="match status" value="1"/>
</dbReference>
<evidence type="ECO:0000256" key="1">
    <source>
        <dbReference type="ARBA" id="ARBA00000085"/>
    </source>
</evidence>
<dbReference type="Pfam" id="PF02518">
    <property type="entry name" value="HATPase_c"/>
    <property type="match status" value="1"/>
</dbReference>
<dbReference type="InterPro" id="IPR000014">
    <property type="entry name" value="PAS"/>
</dbReference>
<dbReference type="Pfam" id="PF00512">
    <property type="entry name" value="HisKA"/>
    <property type="match status" value="1"/>
</dbReference>
<dbReference type="EMBL" id="JAJIRN010000009">
    <property type="protein sequence ID" value="MCV2370393.1"/>
    <property type="molecule type" value="Genomic_DNA"/>
</dbReference>
<dbReference type="CDD" id="cd00082">
    <property type="entry name" value="HisKA"/>
    <property type="match status" value="1"/>
</dbReference>
<dbReference type="Gene3D" id="1.10.287.130">
    <property type="match status" value="1"/>
</dbReference>
<keyword evidence="7" id="KW-0902">Two-component regulatory system</keyword>
<dbReference type="InterPro" id="IPR003594">
    <property type="entry name" value="HATPase_dom"/>
</dbReference>
<proteinExistence type="predicted"/>
<feature type="domain" description="HPt" evidence="17">
    <location>
        <begin position="1111"/>
        <end position="1205"/>
    </location>
</feature>
<evidence type="ECO:0000256" key="11">
    <source>
        <dbReference type="SAM" id="Phobius"/>
    </source>
</evidence>
<evidence type="ECO:0000256" key="2">
    <source>
        <dbReference type="ARBA" id="ARBA00004370"/>
    </source>
</evidence>
<dbReference type="Pfam" id="PF01627">
    <property type="entry name" value="Hpt"/>
    <property type="match status" value="1"/>
</dbReference>
<keyword evidence="5" id="KW-0808">Transferase</keyword>
<dbReference type="SUPFAM" id="SSF55874">
    <property type="entry name" value="ATPase domain of HSP90 chaperone/DNA topoisomerase II/histidine kinase"/>
    <property type="match status" value="1"/>
</dbReference>
<dbReference type="Gene3D" id="3.40.50.2300">
    <property type="match status" value="2"/>
</dbReference>
<dbReference type="PROSITE" id="PS50113">
    <property type="entry name" value="PAC"/>
    <property type="match status" value="1"/>
</dbReference>
<dbReference type="InterPro" id="IPR004358">
    <property type="entry name" value="Sig_transdc_His_kin-like_C"/>
</dbReference>
<dbReference type="SUPFAM" id="SSF55785">
    <property type="entry name" value="PYP-like sensor domain (PAS domain)"/>
    <property type="match status" value="2"/>
</dbReference>
<evidence type="ECO:0000259" key="13">
    <source>
        <dbReference type="PROSITE" id="PS50110"/>
    </source>
</evidence>
<dbReference type="Pfam" id="PF00072">
    <property type="entry name" value="Response_reg"/>
    <property type="match status" value="2"/>
</dbReference>
<dbReference type="InterPro" id="IPR036641">
    <property type="entry name" value="HPT_dom_sf"/>
</dbReference>
<dbReference type="PROSITE" id="PS50109">
    <property type="entry name" value="HIS_KIN"/>
    <property type="match status" value="1"/>
</dbReference>
<dbReference type="RefSeq" id="WP_263572979.1">
    <property type="nucleotide sequence ID" value="NZ_JAJIRN010000009.1"/>
</dbReference>
<evidence type="ECO:0000256" key="7">
    <source>
        <dbReference type="ARBA" id="ARBA00023012"/>
    </source>
</evidence>
<dbReference type="InterPro" id="IPR003660">
    <property type="entry name" value="HAMP_dom"/>
</dbReference>
<feature type="domain" description="PAC" evidence="15">
    <location>
        <begin position="496"/>
        <end position="546"/>
    </location>
</feature>
<dbReference type="Pfam" id="PF00672">
    <property type="entry name" value="HAMP"/>
    <property type="match status" value="1"/>
</dbReference>
<gene>
    <name evidence="18" type="ORF">LNV07_20120</name>
</gene>
<dbReference type="InterPro" id="IPR008207">
    <property type="entry name" value="Sig_transdc_His_kin_Hpt_dom"/>
</dbReference>
<dbReference type="EC" id="2.7.13.3" evidence="3"/>
<evidence type="ECO:0000256" key="9">
    <source>
        <dbReference type="PROSITE-ProRule" id="PRU00169"/>
    </source>
</evidence>
<dbReference type="InterPro" id="IPR013767">
    <property type="entry name" value="PAS_fold"/>
</dbReference>
<keyword evidence="6" id="KW-0418">Kinase</keyword>
<evidence type="ECO:0000256" key="6">
    <source>
        <dbReference type="ARBA" id="ARBA00022777"/>
    </source>
</evidence>
<dbReference type="PANTHER" id="PTHR45339:SF3">
    <property type="entry name" value="HISTIDINE KINASE"/>
    <property type="match status" value="1"/>
</dbReference>
<dbReference type="SMART" id="SM00448">
    <property type="entry name" value="REC"/>
    <property type="match status" value="2"/>
</dbReference>
<keyword evidence="4 9" id="KW-0597">Phosphoprotein</keyword>
<dbReference type="CDD" id="cd17546">
    <property type="entry name" value="REC_hyHK_CKI1_RcsC-like"/>
    <property type="match status" value="2"/>
</dbReference>
<feature type="domain" description="Histidine kinase" evidence="12">
    <location>
        <begin position="564"/>
        <end position="785"/>
    </location>
</feature>
<evidence type="ECO:0000256" key="8">
    <source>
        <dbReference type="PROSITE-ProRule" id="PRU00110"/>
    </source>
</evidence>
<evidence type="ECO:0000313" key="19">
    <source>
        <dbReference type="Proteomes" id="UP001209701"/>
    </source>
</evidence>
<evidence type="ECO:0000256" key="3">
    <source>
        <dbReference type="ARBA" id="ARBA00012438"/>
    </source>
</evidence>
<dbReference type="Pfam" id="PF00989">
    <property type="entry name" value="PAS"/>
    <property type="match status" value="1"/>
</dbReference>
<dbReference type="PROSITE" id="PS50885">
    <property type="entry name" value="HAMP"/>
    <property type="match status" value="1"/>
</dbReference>
<feature type="domain" description="PAS" evidence="14">
    <location>
        <begin position="443"/>
        <end position="493"/>
    </location>
</feature>
<dbReference type="SMART" id="SM00086">
    <property type="entry name" value="PAC"/>
    <property type="match status" value="2"/>
</dbReference>
<sequence>MSGRTIQLRVFLPLALLLTLLLAVGSSFVHQWVSHRSDVRRGAADTLLVMADKLSRSARYELETAPDRVSAEVALEATELRARELAVISEHGLVVAHAFRLMEGKPAQSVLSSFNAARFEQARQTRRPVLWSDGTQAGIALSFGVLDGAAGPGQIRNLDRVVVWVVFDLSHEMELARFEAMKDVMPVLLAAVLICAGFAVFLWRQVTAPLSIIGRASQELATSGQLAEPVPEVGPWEVKGLAQRFNSMAQHIQRARHDIETARERIAALVDSAMDAIITVDGERRIVMANRSATALFGVEEAELLGQSIEMLMPERYRERHPQLLQNFGRSDAASRQMSAKAVVYGRRWNGEEFPAEASISRSCVGEEEFYTVILRDVTERQRAEEAIRKLNASLEATVVERTADLQATAEALARERDRLTELTQEVSLIVDSAPVGILLLKDRRVLRANVKAEELLGYGPGEAVGSSAEAWYLSREDYETVGREMHTDLVAGRVHQREMQARRQDGTHFWVRFSARRLDRGGESLTLSIIEDISAEHAVAEALAAAKVDAVKANEAKSQFLANMSHEIRTPMNAIIGMAHLALRTELSDTQRDYLHKIQLSSQHLLGVINDILDFSKVEAGKLVLEHIDFQLLPVLDNVFTLVGSKANEKGLELVLDVALDVPNFLIGDPLRLGQVLINLCSNAVKFTERGQVVVRVHCQTDEAEDLSLHIEVQDTGIGLSAGQIAQLFQSFQQADSSTTRMYGGTGLGLAISQRLVHLMGGEIGVRSEPGQGSTFWFTVQLQAGATPCQDSAAKGDPAQLVGRRALVVDDNAVARQVLQGLLHHMGLHSDAVNDGDEAVAAVRAAQEAGSPYDIVLLDWSMPHMNGIDAGRAIRALPADPKPRLMLVTGRGREEVLLDALESGFSTVMVKPVNASVLLDNLLLSFMPQVALPLGAGAGPVNEQPRMQGRALVVEDNAINQQIAREMLQDLGLTVEIAGNGREALDRLERSEPFDLVFMDMHMPVMDGLTATKTLRSNARWAKVPVIAMTANVMSEDRERCSAAGMNDFVAKPVDPNALAAVVRRWMPSLPASASLPTGPVPVANDPRLAPLQGIHGLDLRDGLRRCGHKTELYLDLLRRFVESQATALLEFGQLSADPTQDTEHLRLHLHSLKGVAGNLGATLLHSRCEAAERQLRADPLLAGEAVGAVESTTRTLGDALRRALGMHQAPGVERVLHPGAEAESAGPDLKALGTLLHGGDPDALAWVEQHKSGLQALLGADAGTLFSRIHQFEYDEALKLIEAHRPAETP</sequence>
<dbReference type="NCBIfam" id="TIGR00229">
    <property type="entry name" value="sensory_box"/>
    <property type="match status" value="2"/>
</dbReference>
<dbReference type="Gene3D" id="1.20.120.160">
    <property type="entry name" value="HPT domain"/>
    <property type="match status" value="1"/>
</dbReference>
<dbReference type="PROSITE" id="PS50112">
    <property type="entry name" value="PAS"/>
    <property type="match status" value="2"/>
</dbReference>
<dbReference type="PRINTS" id="PR00344">
    <property type="entry name" value="BCTRLSENSOR"/>
</dbReference>
<comment type="catalytic activity">
    <reaction evidence="1">
        <text>ATP + protein L-histidine = ADP + protein N-phospho-L-histidine.</text>
        <dbReference type="EC" id="2.7.13.3"/>
    </reaction>
</comment>
<dbReference type="InterPro" id="IPR005467">
    <property type="entry name" value="His_kinase_dom"/>
</dbReference>
<dbReference type="Gene3D" id="6.10.340.10">
    <property type="match status" value="1"/>
</dbReference>
<dbReference type="Gene3D" id="3.30.450.20">
    <property type="entry name" value="PAS domain"/>
    <property type="match status" value="2"/>
</dbReference>
<dbReference type="SUPFAM" id="SSF52172">
    <property type="entry name" value="CheY-like"/>
    <property type="match status" value="2"/>
</dbReference>
<dbReference type="Gene3D" id="3.30.565.10">
    <property type="entry name" value="Histidine kinase-like ATPase, C-terminal domain"/>
    <property type="match status" value="1"/>
</dbReference>
<dbReference type="Pfam" id="PF13426">
    <property type="entry name" value="PAS_9"/>
    <property type="match status" value="1"/>
</dbReference>
<reference evidence="18 19" key="1">
    <citation type="submission" date="2021-11" db="EMBL/GenBank/DDBJ databases">
        <authorList>
            <person name="Liang Q."/>
            <person name="Mou H."/>
            <person name="Liu Z."/>
        </authorList>
    </citation>
    <scope>NUCLEOTIDE SEQUENCE [LARGE SCALE GENOMIC DNA]</scope>
    <source>
        <strain evidence="18 19">CHU3</strain>
    </source>
</reference>
<dbReference type="PROSITE" id="PS50110">
    <property type="entry name" value="RESPONSE_REGULATORY"/>
    <property type="match status" value="2"/>
</dbReference>
<evidence type="ECO:0000259" key="14">
    <source>
        <dbReference type="PROSITE" id="PS50112"/>
    </source>
</evidence>
<dbReference type="InterPro" id="IPR036890">
    <property type="entry name" value="HATPase_C_sf"/>
</dbReference>
<feature type="coiled-coil region" evidence="10">
    <location>
        <begin position="381"/>
        <end position="426"/>
    </location>
</feature>
<dbReference type="InterPro" id="IPR000700">
    <property type="entry name" value="PAS-assoc_C"/>
</dbReference>
<dbReference type="PROSITE" id="PS50894">
    <property type="entry name" value="HPT"/>
    <property type="match status" value="1"/>
</dbReference>
<dbReference type="SUPFAM" id="SSF47384">
    <property type="entry name" value="Homodimeric domain of signal transducing histidine kinase"/>
    <property type="match status" value="1"/>
</dbReference>
<evidence type="ECO:0000259" key="17">
    <source>
        <dbReference type="PROSITE" id="PS50894"/>
    </source>
</evidence>
<feature type="modified residue" description="4-aspartylphosphate" evidence="9">
    <location>
        <position position="1001"/>
    </location>
</feature>
<evidence type="ECO:0000259" key="15">
    <source>
        <dbReference type="PROSITE" id="PS50113"/>
    </source>
</evidence>
<name>A0ABT2YK19_9BURK</name>
<feature type="modified residue" description="4-aspartylphosphate" evidence="9">
    <location>
        <position position="860"/>
    </location>
</feature>
<dbReference type="CDD" id="cd16922">
    <property type="entry name" value="HATPase_EvgS-ArcB-TorS-like"/>
    <property type="match status" value="1"/>
</dbReference>
<evidence type="ECO:0000259" key="16">
    <source>
        <dbReference type="PROSITE" id="PS50885"/>
    </source>
</evidence>
<feature type="domain" description="PAS" evidence="14">
    <location>
        <begin position="262"/>
        <end position="315"/>
    </location>
</feature>
<dbReference type="InterPro" id="IPR011006">
    <property type="entry name" value="CheY-like_superfamily"/>
</dbReference>
<comment type="caution">
    <text evidence="18">The sequence shown here is derived from an EMBL/GenBank/DDBJ whole genome shotgun (WGS) entry which is preliminary data.</text>
</comment>
<evidence type="ECO:0000256" key="10">
    <source>
        <dbReference type="SAM" id="Coils"/>
    </source>
</evidence>
<dbReference type="InterPro" id="IPR001610">
    <property type="entry name" value="PAC"/>
</dbReference>
<dbReference type="SMART" id="SM00091">
    <property type="entry name" value="PAS"/>
    <property type="match status" value="2"/>
</dbReference>
<keyword evidence="10" id="KW-0175">Coiled coil</keyword>
<protein>
    <recommendedName>
        <fullName evidence="3">histidine kinase</fullName>
        <ecNumber evidence="3">2.7.13.3</ecNumber>
    </recommendedName>
</protein>
<keyword evidence="11" id="KW-0812">Transmembrane</keyword>
<dbReference type="InterPro" id="IPR003661">
    <property type="entry name" value="HisK_dim/P_dom"/>
</dbReference>
<feature type="domain" description="HAMP" evidence="16">
    <location>
        <begin position="204"/>
        <end position="257"/>
    </location>
</feature>
<comment type="subcellular location">
    <subcellularLocation>
        <location evidence="2">Membrane</location>
    </subcellularLocation>
</comment>
<organism evidence="18 19">
    <name type="scientific">Roseateles oligotrophus</name>
    <dbReference type="NCBI Taxonomy" id="1769250"/>
    <lineage>
        <taxon>Bacteria</taxon>
        <taxon>Pseudomonadati</taxon>
        <taxon>Pseudomonadota</taxon>
        <taxon>Betaproteobacteria</taxon>
        <taxon>Burkholderiales</taxon>
        <taxon>Sphaerotilaceae</taxon>
        <taxon>Roseateles</taxon>
    </lineage>
</organism>
<evidence type="ECO:0000256" key="5">
    <source>
        <dbReference type="ARBA" id="ARBA00022679"/>
    </source>
</evidence>
<dbReference type="CDD" id="cd00130">
    <property type="entry name" value="PAS"/>
    <property type="match status" value="2"/>
</dbReference>
<keyword evidence="11" id="KW-0472">Membrane</keyword>
<feature type="transmembrane region" description="Helical" evidence="11">
    <location>
        <begin position="184"/>
        <end position="203"/>
    </location>
</feature>
<evidence type="ECO:0000313" key="18">
    <source>
        <dbReference type="EMBL" id="MCV2370393.1"/>
    </source>
</evidence>
<dbReference type="CDD" id="cd06225">
    <property type="entry name" value="HAMP"/>
    <property type="match status" value="1"/>
</dbReference>
<dbReference type="InterPro" id="IPR001789">
    <property type="entry name" value="Sig_transdc_resp-reg_receiver"/>
</dbReference>
<evidence type="ECO:0000259" key="12">
    <source>
        <dbReference type="PROSITE" id="PS50109"/>
    </source>
</evidence>
<dbReference type="InterPro" id="IPR036097">
    <property type="entry name" value="HisK_dim/P_sf"/>
</dbReference>
<dbReference type="SMART" id="SM00388">
    <property type="entry name" value="HisKA"/>
    <property type="match status" value="1"/>
</dbReference>
<keyword evidence="19" id="KW-1185">Reference proteome</keyword>
<feature type="modified residue" description="Phosphohistidine" evidence="8">
    <location>
        <position position="1152"/>
    </location>
</feature>
<feature type="domain" description="Response regulatory" evidence="13">
    <location>
        <begin position="806"/>
        <end position="927"/>
    </location>
</feature>
<feature type="domain" description="Response regulatory" evidence="13">
    <location>
        <begin position="951"/>
        <end position="1068"/>
    </location>
</feature>
<dbReference type="SMART" id="SM00304">
    <property type="entry name" value="HAMP"/>
    <property type="match status" value="1"/>
</dbReference>
<dbReference type="Proteomes" id="UP001209701">
    <property type="component" value="Unassembled WGS sequence"/>
</dbReference>
<accession>A0ABT2YK19</accession>